<dbReference type="SUPFAM" id="SSF161098">
    <property type="entry name" value="MetI-like"/>
    <property type="match status" value="1"/>
</dbReference>
<feature type="transmembrane region" description="Helical" evidence="8">
    <location>
        <begin position="125"/>
        <end position="150"/>
    </location>
</feature>
<feature type="transmembrane region" description="Helical" evidence="8">
    <location>
        <begin position="215"/>
        <end position="235"/>
    </location>
</feature>
<dbReference type="Pfam" id="PF00528">
    <property type="entry name" value="BPD_transp_1"/>
    <property type="match status" value="1"/>
</dbReference>
<keyword evidence="3 8" id="KW-0813">Transport</keyword>
<feature type="transmembrane region" description="Helical" evidence="8">
    <location>
        <begin position="43"/>
        <end position="67"/>
    </location>
</feature>
<dbReference type="EMBL" id="JAXCLX010000002">
    <property type="protein sequence ID" value="MDY0873008.1"/>
    <property type="molecule type" value="Genomic_DNA"/>
</dbReference>
<gene>
    <name evidence="10" type="ORF">SMD31_13785</name>
</gene>
<accession>A0ABU5E0A9</accession>
<evidence type="ECO:0000256" key="7">
    <source>
        <dbReference type="ARBA" id="ARBA00023136"/>
    </source>
</evidence>
<keyword evidence="11" id="KW-1185">Reference proteome</keyword>
<dbReference type="CDD" id="cd06261">
    <property type="entry name" value="TM_PBP2"/>
    <property type="match status" value="1"/>
</dbReference>
<protein>
    <submittedName>
        <fullName evidence="10">ABC transporter permease</fullName>
    </submittedName>
</protein>
<feature type="transmembrane region" description="Helical" evidence="8">
    <location>
        <begin position="162"/>
        <end position="181"/>
    </location>
</feature>
<evidence type="ECO:0000313" key="10">
    <source>
        <dbReference type="EMBL" id="MDY0873008.1"/>
    </source>
</evidence>
<dbReference type="Proteomes" id="UP001271769">
    <property type="component" value="Unassembled WGS sequence"/>
</dbReference>
<organism evidence="10 11">
    <name type="scientific">Dongia rigui</name>
    <dbReference type="NCBI Taxonomy" id="940149"/>
    <lineage>
        <taxon>Bacteria</taxon>
        <taxon>Pseudomonadati</taxon>
        <taxon>Pseudomonadota</taxon>
        <taxon>Alphaproteobacteria</taxon>
        <taxon>Rhodospirillales</taxon>
        <taxon>Dongiaceae</taxon>
        <taxon>Dongia</taxon>
    </lineage>
</organism>
<comment type="caution">
    <text evidence="10">The sequence shown here is derived from an EMBL/GenBank/DDBJ whole genome shotgun (WGS) entry which is preliminary data.</text>
</comment>
<dbReference type="InterPro" id="IPR035906">
    <property type="entry name" value="MetI-like_sf"/>
</dbReference>
<proteinExistence type="inferred from homology"/>
<sequence>MSSRALVFILPIIVIAVFWAMARQEAKRGIDPSHKGFFERNGTTLGVVFISLVAFWTLFLVALPYLYMVVESFHPQLPPTRRGGPDDVLTLAQYKSFFIAPHGETTFSFLGASFTAPINLVHIKAFALSIIISMVVTAINLAICYPLAFYMAQSGTPQKVRLLMLGLIVPYWVNEILRAFSMRLLLASKGLINQILMAAGFTDTPIDFLGNNTGLYVGLSYAYLLVMIFPLYNAIESLDKNQIEAARDLGAPWWRIHKDVVVPYAKPGIASGCTMVFMLSAGSLAAPQFLGGPSTLWFTSIIYDFFFQNFNWARGAAYSFLLLFACIGVVMGMLRLFKVSLGETIK</sequence>
<dbReference type="Gene3D" id="1.10.3720.10">
    <property type="entry name" value="MetI-like"/>
    <property type="match status" value="1"/>
</dbReference>
<comment type="similarity">
    <text evidence="2">Belongs to the binding-protein-dependent transport system permease family. CysTW subfamily.</text>
</comment>
<keyword evidence="6 8" id="KW-1133">Transmembrane helix</keyword>
<evidence type="ECO:0000256" key="1">
    <source>
        <dbReference type="ARBA" id="ARBA00004651"/>
    </source>
</evidence>
<keyword evidence="7 8" id="KW-0472">Membrane</keyword>
<dbReference type="InterPro" id="IPR000515">
    <property type="entry name" value="MetI-like"/>
</dbReference>
<keyword evidence="5 8" id="KW-0812">Transmembrane</keyword>
<feature type="transmembrane region" description="Helical" evidence="8">
    <location>
        <begin position="6"/>
        <end position="22"/>
    </location>
</feature>
<dbReference type="RefSeq" id="WP_320501477.1">
    <property type="nucleotide sequence ID" value="NZ_JAXCLX010000002.1"/>
</dbReference>
<evidence type="ECO:0000256" key="8">
    <source>
        <dbReference type="RuleBase" id="RU363032"/>
    </source>
</evidence>
<evidence type="ECO:0000256" key="6">
    <source>
        <dbReference type="ARBA" id="ARBA00022989"/>
    </source>
</evidence>
<dbReference type="PANTHER" id="PTHR42929">
    <property type="entry name" value="INNER MEMBRANE ABC TRANSPORTER PERMEASE PROTEIN YDCU-RELATED-RELATED"/>
    <property type="match status" value="1"/>
</dbReference>
<evidence type="ECO:0000256" key="5">
    <source>
        <dbReference type="ARBA" id="ARBA00022692"/>
    </source>
</evidence>
<evidence type="ECO:0000313" key="11">
    <source>
        <dbReference type="Proteomes" id="UP001271769"/>
    </source>
</evidence>
<name>A0ABU5E0A9_9PROT</name>
<evidence type="ECO:0000256" key="4">
    <source>
        <dbReference type="ARBA" id="ARBA00022475"/>
    </source>
</evidence>
<feature type="domain" description="ABC transmembrane type-1" evidence="9">
    <location>
        <begin position="126"/>
        <end position="335"/>
    </location>
</feature>
<comment type="subcellular location">
    <subcellularLocation>
        <location evidence="1 8">Cell membrane</location>
        <topology evidence="1 8">Multi-pass membrane protein</topology>
    </subcellularLocation>
</comment>
<keyword evidence="4" id="KW-1003">Cell membrane</keyword>
<dbReference type="PROSITE" id="PS50928">
    <property type="entry name" value="ABC_TM1"/>
    <property type="match status" value="1"/>
</dbReference>
<evidence type="ECO:0000256" key="3">
    <source>
        <dbReference type="ARBA" id="ARBA00022448"/>
    </source>
</evidence>
<dbReference type="PANTHER" id="PTHR42929:SF1">
    <property type="entry name" value="INNER MEMBRANE ABC TRANSPORTER PERMEASE PROTEIN YDCU-RELATED"/>
    <property type="match status" value="1"/>
</dbReference>
<feature type="transmembrane region" description="Helical" evidence="8">
    <location>
        <begin position="276"/>
        <end position="303"/>
    </location>
</feature>
<reference evidence="10 11" key="1">
    <citation type="journal article" date="2013" name="Antonie Van Leeuwenhoek">
        <title>Dongia rigui sp. nov., isolated from freshwater of a large wetland in Korea.</title>
        <authorList>
            <person name="Baik K.S."/>
            <person name="Hwang Y.M."/>
            <person name="Choi J.S."/>
            <person name="Kwon J."/>
            <person name="Seong C.N."/>
        </authorList>
    </citation>
    <scope>NUCLEOTIDE SEQUENCE [LARGE SCALE GENOMIC DNA]</scope>
    <source>
        <strain evidence="10 11">04SU4-P</strain>
    </source>
</reference>
<feature type="transmembrane region" description="Helical" evidence="8">
    <location>
        <begin position="315"/>
        <end position="337"/>
    </location>
</feature>
<evidence type="ECO:0000259" key="9">
    <source>
        <dbReference type="PROSITE" id="PS50928"/>
    </source>
</evidence>
<evidence type="ECO:0000256" key="2">
    <source>
        <dbReference type="ARBA" id="ARBA00007069"/>
    </source>
</evidence>